<dbReference type="SUPFAM" id="SSF82866">
    <property type="entry name" value="Multidrug efflux transporter AcrB transmembrane domain"/>
    <property type="match status" value="2"/>
</dbReference>
<feature type="transmembrane region" description="Helical" evidence="2">
    <location>
        <begin position="885"/>
        <end position="905"/>
    </location>
</feature>
<feature type="transmembrane region" description="Helical" evidence="2">
    <location>
        <begin position="12"/>
        <end position="32"/>
    </location>
</feature>
<dbReference type="Gene3D" id="3.30.70.1440">
    <property type="entry name" value="Multidrug efflux transporter AcrB pore domain"/>
    <property type="match status" value="1"/>
</dbReference>
<evidence type="ECO:0000256" key="1">
    <source>
        <dbReference type="SAM" id="MobiDB-lite"/>
    </source>
</evidence>
<feature type="transmembrane region" description="Helical" evidence="2">
    <location>
        <begin position="911"/>
        <end position="934"/>
    </location>
</feature>
<organism evidence="3 4">
    <name type="scientific">Rubrivirga marina</name>
    <dbReference type="NCBI Taxonomy" id="1196024"/>
    <lineage>
        <taxon>Bacteria</taxon>
        <taxon>Pseudomonadati</taxon>
        <taxon>Rhodothermota</taxon>
        <taxon>Rhodothermia</taxon>
        <taxon>Rhodothermales</taxon>
        <taxon>Rubricoccaceae</taxon>
        <taxon>Rubrivirga</taxon>
    </lineage>
</organism>
<dbReference type="InterPro" id="IPR001036">
    <property type="entry name" value="Acrflvin-R"/>
</dbReference>
<dbReference type="SUPFAM" id="SSF82714">
    <property type="entry name" value="Multidrug efflux transporter AcrB TolC docking domain, DN and DC subdomains"/>
    <property type="match status" value="2"/>
</dbReference>
<feature type="transmembrane region" description="Helical" evidence="2">
    <location>
        <begin position="427"/>
        <end position="453"/>
    </location>
</feature>
<dbReference type="Proteomes" id="UP000216339">
    <property type="component" value="Unassembled WGS sequence"/>
</dbReference>
<feature type="transmembrane region" description="Helical" evidence="2">
    <location>
        <begin position="360"/>
        <end position="381"/>
    </location>
</feature>
<keyword evidence="4" id="KW-1185">Reference proteome</keyword>
<dbReference type="GO" id="GO:0005886">
    <property type="term" value="C:plasma membrane"/>
    <property type="evidence" value="ECO:0007669"/>
    <property type="project" value="TreeGrafter"/>
</dbReference>
<dbReference type="GO" id="GO:0042910">
    <property type="term" value="F:xenobiotic transmembrane transporter activity"/>
    <property type="evidence" value="ECO:0007669"/>
    <property type="project" value="TreeGrafter"/>
</dbReference>
<feature type="compositionally biased region" description="Low complexity" evidence="1">
    <location>
        <begin position="1041"/>
        <end position="1063"/>
    </location>
</feature>
<accession>A0A271J239</accession>
<dbReference type="PRINTS" id="PR00702">
    <property type="entry name" value="ACRIFLAVINRP"/>
</dbReference>
<feature type="region of interest" description="Disordered" evidence="1">
    <location>
        <begin position="1027"/>
        <end position="1063"/>
    </location>
</feature>
<feature type="transmembrane region" description="Helical" evidence="2">
    <location>
        <begin position="855"/>
        <end position="878"/>
    </location>
</feature>
<feature type="transmembrane region" description="Helical" evidence="2">
    <location>
        <begin position="955"/>
        <end position="976"/>
    </location>
</feature>
<sequence>MFVSDLAIRRPLVTVVAVLALVAFGLVALLRLETDEFPEINPPFFVVGVAYPGASPDGVEREVLDPIEEAVRGISGVERIQGTAFDSYAQLSVEFSFGTDRQEASTEIRDALSAIRADLPAEMEEPVVRRFSPNDFPIVSVALTNPALSSTELTRLADRDLARAVRGVPGVARVDVAGAQDRELTVALDPNALAGLGVSAGQVVGALRSQNLAAPVGRLQTGGGEQAIRLEGRLRDPQDFARLPIGAGADGRTVVLGQVAAVSDGAEEARSLALYDGQPAVGVDVIKASDASTTTVAADVLAAVEAVRPQLPAGTEVAVVQNAGERVSDSVRNVVETLLEGLALTVLVVFVFLNSWRSTVITGLALPVSMLASFTAVYAAGFTLNTMSLLGLTLAIGIIVDDAIVVRENIVRHVEMGKSHLQAAREGTAEIGMAVAATTFAIVAVFVPIAFIGGLAGQWFQPFALTIACSVLVSLFVSFSLDPMLSAYWPDPHRPAHERGWVTRRLDAFNAWFDRQAEGYRHVVAWALDHPKSVLAITGASFVAAFALPALGLVGGGFFPEDDNSEARIAVTLPPGTSLATTRARLGQIDAIAHTLPEVAYTYATVSAESGAVDEGTVYVRLVPIADRERGQTDVADALRQRVVAEVPGVEVSLATGFDAAKQIQLRLSGADAGVLAEAAEGLLATVKATPGTTDVGLSTRGRRPEVDVQIDRDAALERGVDVATLAASLRPAFAGVDAGDWVDPDGETRDVVVRYAEAYRAESGDLAALPVRVAGPDGARAITLDEVATVRDGLGPALVEHLAGEAVVTVEANVAPGASLNGVLAEIARQTEARPLPDGVTLSTGGEAEDQAEVFGTLLTALGSGILLMYLILVLQFGSFLDPLAILASLPLSLVGVMGGLWVAGSTINIMSMIGVILLAGIVAKNAILLIDFAKDAKARGMPTREALIEAGAVRLRPILMTTVALVAGMVPIAIGHGEGALFRRPLGAAVIGGVITSTLLTLLVIPTVYEILDGWRARAGRVLGRRGASPESPVEPESEAAPVAEGDGVARGAGADAPALL</sequence>
<feature type="transmembrane region" description="Helical" evidence="2">
    <location>
        <begin position="988"/>
        <end position="1011"/>
    </location>
</feature>
<dbReference type="Gene3D" id="3.30.70.1430">
    <property type="entry name" value="Multidrug efflux transporter AcrB pore domain"/>
    <property type="match status" value="2"/>
</dbReference>
<evidence type="ECO:0000313" key="3">
    <source>
        <dbReference type="EMBL" id="PAP77114.1"/>
    </source>
</evidence>
<dbReference type="Pfam" id="PF00873">
    <property type="entry name" value="ACR_tran"/>
    <property type="match status" value="1"/>
</dbReference>
<dbReference type="EMBL" id="MQWD01000001">
    <property type="protein sequence ID" value="PAP77114.1"/>
    <property type="molecule type" value="Genomic_DNA"/>
</dbReference>
<feature type="transmembrane region" description="Helical" evidence="2">
    <location>
        <begin position="459"/>
        <end position="479"/>
    </location>
</feature>
<protein>
    <submittedName>
        <fullName evidence="3">Acriflavin resistance protein</fullName>
    </submittedName>
</protein>
<name>A0A271J239_9BACT</name>
<dbReference type="AlphaFoldDB" id="A0A271J239"/>
<gene>
    <name evidence="3" type="ORF">BSZ37_12100</name>
</gene>
<proteinExistence type="predicted"/>
<dbReference type="Gene3D" id="3.30.70.1320">
    <property type="entry name" value="Multidrug efflux transporter AcrB pore domain like"/>
    <property type="match status" value="1"/>
</dbReference>
<feature type="transmembrane region" description="Helical" evidence="2">
    <location>
        <begin position="334"/>
        <end position="353"/>
    </location>
</feature>
<keyword evidence="2" id="KW-1133">Transmembrane helix</keyword>
<keyword evidence="2" id="KW-0472">Membrane</keyword>
<evidence type="ECO:0000313" key="4">
    <source>
        <dbReference type="Proteomes" id="UP000216339"/>
    </source>
</evidence>
<dbReference type="Gene3D" id="3.30.2090.10">
    <property type="entry name" value="Multidrug efflux transporter AcrB TolC docking domain, DN and DC subdomains"/>
    <property type="match status" value="2"/>
</dbReference>
<reference evidence="3 4" key="1">
    <citation type="submission" date="2016-11" db="EMBL/GenBank/DDBJ databases">
        <title>Study of marine rhodopsin-containing bacteria.</title>
        <authorList>
            <person name="Yoshizawa S."/>
            <person name="Kumagai Y."/>
            <person name="Kogure K."/>
        </authorList>
    </citation>
    <scope>NUCLEOTIDE SEQUENCE [LARGE SCALE GENOMIC DNA]</scope>
    <source>
        <strain evidence="3 4">SAORIC-28</strain>
    </source>
</reference>
<dbReference type="InterPro" id="IPR027463">
    <property type="entry name" value="AcrB_DN_DC_subdom"/>
</dbReference>
<dbReference type="SUPFAM" id="SSF82693">
    <property type="entry name" value="Multidrug efflux transporter AcrB pore domain, PN1, PN2, PC1 and PC2 subdomains"/>
    <property type="match status" value="3"/>
</dbReference>
<dbReference type="PANTHER" id="PTHR32063:SF0">
    <property type="entry name" value="SWARMING MOTILITY PROTEIN SWRC"/>
    <property type="match status" value="1"/>
</dbReference>
<comment type="caution">
    <text evidence="3">The sequence shown here is derived from an EMBL/GenBank/DDBJ whole genome shotgun (WGS) entry which is preliminary data.</text>
</comment>
<dbReference type="Gene3D" id="1.20.1640.10">
    <property type="entry name" value="Multidrug efflux transporter AcrB transmembrane domain"/>
    <property type="match status" value="2"/>
</dbReference>
<dbReference type="RefSeq" id="WP_179299604.1">
    <property type="nucleotide sequence ID" value="NZ_MQWD01000001.1"/>
</dbReference>
<feature type="transmembrane region" description="Helical" evidence="2">
    <location>
        <begin position="534"/>
        <end position="559"/>
    </location>
</feature>
<evidence type="ECO:0000256" key="2">
    <source>
        <dbReference type="SAM" id="Phobius"/>
    </source>
</evidence>
<dbReference type="PANTHER" id="PTHR32063">
    <property type="match status" value="1"/>
</dbReference>
<feature type="transmembrane region" description="Helical" evidence="2">
    <location>
        <begin position="387"/>
        <end position="406"/>
    </location>
</feature>
<keyword evidence="2" id="KW-0812">Transmembrane</keyword>